<dbReference type="EMBL" id="BSXT01001527">
    <property type="protein sequence ID" value="GMF43324.1"/>
    <property type="molecule type" value="Genomic_DNA"/>
</dbReference>
<sequence length="221" mass="23067">MEPPASATTTPRNTYNFSSPLPPCPEDPPAPPPPACTPPKYRPLEENENTEDEQDAAEAAAEPPSFPTPPPPPSPPVASPLGTPPPPPPPYSPPSAKVDVDLSGALDSAAKSAEVEGADAPPPPPEQREESEGEDGDDERDESAAAELLGLPDASSSSVIASMRSAVREREVMAVDTVREPPAKKPRFYVGDIDNYSIIDKVGSGTYGYVHWVGGELLGGA</sequence>
<organism evidence="2 3">
    <name type="scientific">Phytophthora fragariaefolia</name>
    <dbReference type="NCBI Taxonomy" id="1490495"/>
    <lineage>
        <taxon>Eukaryota</taxon>
        <taxon>Sar</taxon>
        <taxon>Stramenopiles</taxon>
        <taxon>Oomycota</taxon>
        <taxon>Peronosporomycetes</taxon>
        <taxon>Peronosporales</taxon>
        <taxon>Peronosporaceae</taxon>
        <taxon>Phytophthora</taxon>
    </lineage>
</organism>
<reference evidence="2" key="1">
    <citation type="submission" date="2023-04" db="EMBL/GenBank/DDBJ databases">
        <title>Phytophthora fragariaefolia NBRC 109709.</title>
        <authorList>
            <person name="Ichikawa N."/>
            <person name="Sato H."/>
            <person name="Tonouchi N."/>
        </authorList>
    </citation>
    <scope>NUCLEOTIDE SEQUENCE</scope>
    <source>
        <strain evidence="2">NBRC 109709</strain>
    </source>
</reference>
<protein>
    <submittedName>
        <fullName evidence="2">Unnamed protein product</fullName>
    </submittedName>
</protein>
<name>A0A9W6XQG3_9STRA</name>
<gene>
    <name evidence="2" type="ORF">Pfra01_001460700</name>
</gene>
<feature type="compositionally biased region" description="Pro residues" evidence="1">
    <location>
        <begin position="20"/>
        <end position="41"/>
    </location>
</feature>
<accession>A0A9W6XQG3</accession>
<feature type="region of interest" description="Disordered" evidence="1">
    <location>
        <begin position="1"/>
        <end position="157"/>
    </location>
</feature>
<proteinExistence type="predicted"/>
<dbReference type="OrthoDB" id="28397at2759"/>
<dbReference type="AlphaFoldDB" id="A0A9W6XQG3"/>
<feature type="compositionally biased region" description="Pro residues" evidence="1">
    <location>
        <begin position="64"/>
        <end position="93"/>
    </location>
</feature>
<evidence type="ECO:0000256" key="1">
    <source>
        <dbReference type="SAM" id="MobiDB-lite"/>
    </source>
</evidence>
<comment type="caution">
    <text evidence="2">The sequence shown here is derived from an EMBL/GenBank/DDBJ whole genome shotgun (WGS) entry which is preliminary data.</text>
</comment>
<dbReference type="Proteomes" id="UP001165121">
    <property type="component" value="Unassembled WGS sequence"/>
</dbReference>
<feature type="compositionally biased region" description="Acidic residues" evidence="1">
    <location>
        <begin position="129"/>
        <end position="141"/>
    </location>
</feature>
<evidence type="ECO:0000313" key="3">
    <source>
        <dbReference type="Proteomes" id="UP001165121"/>
    </source>
</evidence>
<evidence type="ECO:0000313" key="2">
    <source>
        <dbReference type="EMBL" id="GMF43324.1"/>
    </source>
</evidence>
<keyword evidence="3" id="KW-1185">Reference proteome</keyword>
<feature type="compositionally biased region" description="Polar residues" evidence="1">
    <location>
        <begin position="1"/>
        <end position="19"/>
    </location>
</feature>
<feature type="compositionally biased region" description="Acidic residues" evidence="1">
    <location>
        <begin position="46"/>
        <end position="56"/>
    </location>
</feature>